<keyword evidence="3" id="KW-1185">Reference proteome</keyword>
<sequence length="88" mass="10017">MANSKSGLRKPIFTKIILQKGRANGPQIRQMSIAECLIRDETRMIIFTARNDQDHLVGLYESILSIFSISSIRLDVVLFGKVLICIFY</sequence>
<proteinExistence type="predicted"/>
<dbReference type="Proteomes" id="UP001159364">
    <property type="component" value="Linkage Group LG01"/>
</dbReference>
<dbReference type="Gene3D" id="2.40.50.140">
    <property type="entry name" value="Nucleic acid-binding proteins"/>
    <property type="match status" value="1"/>
</dbReference>
<dbReference type="Pfam" id="PF21473">
    <property type="entry name" value="OB_Ssb-like"/>
    <property type="match status" value="1"/>
</dbReference>
<evidence type="ECO:0000313" key="2">
    <source>
        <dbReference type="EMBL" id="KAJ8774806.1"/>
    </source>
</evidence>
<organism evidence="2 3">
    <name type="scientific">Erythroxylum novogranatense</name>
    <dbReference type="NCBI Taxonomy" id="1862640"/>
    <lineage>
        <taxon>Eukaryota</taxon>
        <taxon>Viridiplantae</taxon>
        <taxon>Streptophyta</taxon>
        <taxon>Embryophyta</taxon>
        <taxon>Tracheophyta</taxon>
        <taxon>Spermatophyta</taxon>
        <taxon>Magnoliopsida</taxon>
        <taxon>eudicotyledons</taxon>
        <taxon>Gunneridae</taxon>
        <taxon>Pentapetalae</taxon>
        <taxon>rosids</taxon>
        <taxon>fabids</taxon>
        <taxon>Malpighiales</taxon>
        <taxon>Erythroxylaceae</taxon>
        <taxon>Erythroxylum</taxon>
    </lineage>
</organism>
<comment type="caution">
    <text evidence="2">The sequence shown here is derived from an EMBL/GenBank/DDBJ whole genome shotgun (WGS) entry which is preliminary data.</text>
</comment>
<evidence type="ECO:0000259" key="1">
    <source>
        <dbReference type="Pfam" id="PF21473"/>
    </source>
</evidence>
<reference evidence="2 3" key="1">
    <citation type="submission" date="2021-09" db="EMBL/GenBank/DDBJ databases">
        <title>Genomic insights and catalytic innovation underlie evolution of tropane alkaloids biosynthesis.</title>
        <authorList>
            <person name="Wang Y.-J."/>
            <person name="Tian T."/>
            <person name="Huang J.-P."/>
            <person name="Huang S.-X."/>
        </authorList>
    </citation>
    <scope>NUCLEOTIDE SEQUENCE [LARGE SCALE GENOMIC DNA]</scope>
    <source>
        <strain evidence="2">KIB-2018</strain>
        <tissue evidence="2">Leaf</tissue>
    </source>
</reference>
<dbReference type="InterPro" id="IPR012340">
    <property type="entry name" value="NA-bd_OB-fold"/>
</dbReference>
<name>A0AAV8U650_9ROSI</name>
<evidence type="ECO:0000313" key="3">
    <source>
        <dbReference type="Proteomes" id="UP001159364"/>
    </source>
</evidence>
<gene>
    <name evidence="2" type="ORF">K2173_017252</name>
</gene>
<dbReference type="EMBL" id="JAIWQS010000001">
    <property type="protein sequence ID" value="KAJ8774806.1"/>
    <property type="molecule type" value="Genomic_DNA"/>
</dbReference>
<protein>
    <recommendedName>
        <fullName evidence="1">Single-stranded DNA binding protein Ssb-like OB fold domain-containing protein</fullName>
    </recommendedName>
</protein>
<feature type="domain" description="Single-stranded DNA binding protein Ssb-like OB fold" evidence="1">
    <location>
        <begin position="19"/>
        <end position="57"/>
    </location>
</feature>
<accession>A0AAV8U650</accession>
<dbReference type="InterPro" id="IPR048970">
    <property type="entry name" value="OB_Ssb-like"/>
</dbReference>
<dbReference type="AlphaFoldDB" id="A0AAV8U650"/>